<dbReference type="PANTHER" id="PTHR30001:SF0">
    <property type="entry name" value="RIBONUCLEASE G"/>
    <property type="match status" value="1"/>
</dbReference>
<evidence type="ECO:0000256" key="5">
    <source>
        <dbReference type="ARBA" id="ARBA00022884"/>
    </source>
</evidence>
<dbReference type="InterPro" id="IPR012340">
    <property type="entry name" value="NA-bd_OB-fold"/>
</dbReference>
<evidence type="ECO:0000256" key="2">
    <source>
        <dbReference type="ARBA" id="ARBA00022723"/>
    </source>
</evidence>
<dbReference type="GO" id="GO:0005737">
    <property type="term" value="C:cytoplasm"/>
    <property type="evidence" value="ECO:0007669"/>
    <property type="project" value="TreeGrafter"/>
</dbReference>
<dbReference type="RefSeq" id="WP_023508580.1">
    <property type="nucleotide sequence ID" value="NZ_AWTC01000001.1"/>
</dbReference>
<keyword evidence="3" id="KW-0378">Hydrolase</keyword>
<dbReference type="InterPro" id="IPR019307">
    <property type="entry name" value="RNA-bd_AU-1/RNase_E/G"/>
</dbReference>
<dbReference type="EMBL" id="AWTC01000001">
    <property type="protein sequence ID" value="EST13682.1"/>
    <property type="molecule type" value="Genomic_DNA"/>
</dbReference>
<dbReference type="GO" id="GO:0006364">
    <property type="term" value="P:rRNA processing"/>
    <property type="evidence" value="ECO:0007669"/>
    <property type="project" value="TreeGrafter"/>
</dbReference>
<keyword evidence="8" id="KW-1185">Reference proteome</keyword>
<reference evidence="7 8" key="1">
    <citation type="journal article" date="2013" name="Genome Announc.">
        <title>Genome Sequence of Sporolactobacillus laevolacticus DSM442, an Efficient Polymer-Grade D-Lactate Producer from Agricultural Waste Cottonseed as a Nitrogen Source.</title>
        <authorList>
            <person name="Wang H."/>
            <person name="Wang L."/>
            <person name="Ju J."/>
            <person name="Yu B."/>
            <person name="Ma Y."/>
        </authorList>
    </citation>
    <scope>NUCLEOTIDE SEQUENCE [LARGE SCALE GENOMIC DNA]</scope>
    <source>
        <strain evidence="7 8">DSM 442</strain>
    </source>
</reference>
<evidence type="ECO:0000313" key="7">
    <source>
        <dbReference type="EMBL" id="EST13682.1"/>
    </source>
</evidence>
<keyword evidence="4" id="KW-0460">Magnesium</keyword>
<dbReference type="PATRIC" id="fig|1395513.3.peg.270"/>
<comment type="caution">
    <text evidence="7">The sequence shown here is derived from an EMBL/GenBank/DDBJ whole genome shotgun (WGS) entry which is preliminary data.</text>
</comment>
<dbReference type="AlphaFoldDB" id="V6J1I2"/>
<evidence type="ECO:0000259" key="6">
    <source>
        <dbReference type="Pfam" id="PF10150"/>
    </source>
</evidence>
<dbReference type="GO" id="GO:0016787">
    <property type="term" value="F:hydrolase activity"/>
    <property type="evidence" value="ECO:0007669"/>
    <property type="project" value="UniProtKB-KW"/>
</dbReference>
<evidence type="ECO:0000256" key="3">
    <source>
        <dbReference type="ARBA" id="ARBA00022801"/>
    </source>
</evidence>
<keyword evidence="2" id="KW-0479">Metal-binding</keyword>
<gene>
    <name evidence="7" type="ORF">P343_01310</name>
</gene>
<dbReference type="GO" id="GO:0004540">
    <property type="term" value="F:RNA nuclease activity"/>
    <property type="evidence" value="ECO:0007669"/>
    <property type="project" value="InterPro"/>
</dbReference>
<dbReference type="Proteomes" id="UP000018296">
    <property type="component" value="Unassembled WGS sequence"/>
</dbReference>
<keyword evidence="5" id="KW-0694">RNA-binding</keyword>
<dbReference type="eggNOG" id="COG1530">
    <property type="taxonomic scope" value="Bacteria"/>
</dbReference>
<dbReference type="GO" id="GO:0003723">
    <property type="term" value="F:RNA binding"/>
    <property type="evidence" value="ECO:0007669"/>
    <property type="project" value="UniProtKB-KW"/>
</dbReference>
<name>V6J1I2_9BACL</name>
<dbReference type="PANTHER" id="PTHR30001">
    <property type="entry name" value="RIBONUCLEASE"/>
    <property type="match status" value="1"/>
</dbReference>
<evidence type="ECO:0000313" key="8">
    <source>
        <dbReference type="Proteomes" id="UP000018296"/>
    </source>
</evidence>
<feature type="domain" description="RNA-binding protein AU-1/Ribonuclease E/G" evidence="6">
    <location>
        <begin position="115"/>
        <end position="372"/>
    </location>
</feature>
<accession>V6J1I2</accession>
<dbReference type="Gene3D" id="2.40.50.140">
    <property type="entry name" value="Nucleic acid-binding proteins"/>
    <property type="match status" value="1"/>
</dbReference>
<evidence type="ECO:0000256" key="4">
    <source>
        <dbReference type="ARBA" id="ARBA00022842"/>
    </source>
</evidence>
<organism evidence="7 8">
    <name type="scientific">Sporolactobacillus laevolacticus DSM 442</name>
    <dbReference type="NCBI Taxonomy" id="1395513"/>
    <lineage>
        <taxon>Bacteria</taxon>
        <taxon>Bacillati</taxon>
        <taxon>Bacillota</taxon>
        <taxon>Bacilli</taxon>
        <taxon>Bacillales</taxon>
        <taxon>Sporolactobacillaceae</taxon>
        <taxon>Sporolactobacillus</taxon>
    </lineage>
</organism>
<dbReference type="Pfam" id="PF10150">
    <property type="entry name" value="RNase_E_G"/>
    <property type="match status" value="1"/>
</dbReference>
<dbReference type="GO" id="GO:0046872">
    <property type="term" value="F:metal ion binding"/>
    <property type="evidence" value="ECO:0007669"/>
    <property type="project" value="UniProtKB-KW"/>
</dbReference>
<dbReference type="InterPro" id="IPR004659">
    <property type="entry name" value="RNase_E/G"/>
</dbReference>
<protein>
    <recommendedName>
        <fullName evidence="6">RNA-binding protein AU-1/Ribonuclease E/G domain-containing protein</fullName>
    </recommendedName>
</protein>
<proteinExistence type="predicted"/>
<dbReference type="STRING" id="1395513.P343_01310"/>
<evidence type="ECO:0000256" key="1">
    <source>
        <dbReference type="ARBA" id="ARBA00001946"/>
    </source>
</evidence>
<sequence length="393" mass="44550">MAGDVVSDEKVTLVMEREAEGVRAALMENQKVVSFYFQSDSRDIRVGDLYLGKVLDNRLGQVGWFMDLGNGRSGFLPSHKYVSDCAPQAGELRLVQVDKEARDHKEAELTEHVQITGKSIVFLPKSAYVAVSKRIAEGRGERLKTKVSGWCSAGEGAIIRTYAEDQDVDALYEEFSRLKKIWNSMRQQAECETSPKRILRPFSFISAILNENHFPSTCSIVANFDLNEDELPEHTDIRIKNNENPFIALHLEPIYQAALHPFVPLESGASLAIEYTETLTAIDVNSGSMLFQNNWEATAYKINCIAAREIARQLRLRQIGGMIVIDFLRMKEESDRNRLLLELENSTKTDPSAVHVYGYSNLGLVEITRKRQRYGLRDRAVDRLKKNKGFIDR</sequence>
<comment type="cofactor">
    <cofactor evidence="1">
        <name>Mg(2+)</name>
        <dbReference type="ChEBI" id="CHEBI:18420"/>
    </cofactor>
</comment>